<reference evidence="3 4" key="1">
    <citation type="submission" date="2015-12" db="EMBL/GenBank/DDBJ databases">
        <title>A stable core within a dynamic pangenome in Sulfolobus acidocaldarius.</title>
        <authorList>
            <person name="Anderson R."/>
            <person name="Kouris A."/>
            <person name="Seward C."/>
            <person name="Campbell K."/>
            <person name="Whitaker R."/>
        </authorList>
    </citation>
    <scope>NUCLEOTIDE SEQUENCE [LARGE SCALE GENOMIC DNA]</scope>
    <source>
        <strain evidence="1 4">GG12-C01-09</strain>
        <strain evidence="2 3">NG05B_CO5_07</strain>
    </source>
</reference>
<dbReference type="Proteomes" id="UP000060043">
    <property type="component" value="Chromosome"/>
</dbReference>
<evidence type="ECO:0000313" key="4">
    <source>
        <dbReference type="Proteomes" id="UP000065473"/>
    </source>
</evidence>
<gene>
    <name evidence="1" type="ORF">ATY89_09550</name>
    <name evidence="2" type="ORF">ATZ20_00960</name>
</gene>
<dbReference type="SMR" id="A0A0U3FU74"/>
<evidence type="ECO:0000313" key="2">
    <source>
        <dbReference type="EMBL" id="ALU30851.1"/>
    </source>
</evidence>
<dbReference type="RefSeq" id="WP_011278524.1">
    <property type="nucleotide sequence ID" value="NZ_BHWZ01000004.1"/>
</dbReference>
<dbReference type="EMBL" id="CP013695">
    <property type="protein sequence ID" value="ALU30851.1"/>
    <property type="molecule type" value="Genomic_DNA"/>
</dbReference>
<proteinExistence type="predicted"/>
<dbReference type="GeneID" id="14552208"/>
<dbReference type="PaxDb" id="1435377-SUSAZ_08135"/>
<evidence type="ECO:0000313" key="3">
    <source>
        <dbReference type="Proteomes" id="UP000060043"/>
    </source>
</evidence>
<name>A0A0U3FU74_9CREN</name>
<dbReference type="Proteomes" id="UP000065473">
    <property type="component" value="Chromosome"/>
</dbReference>
<organism evidence="2 3">
    <name type="scientific">Sulfolobus acidocaldarius</name>
    <dbReference type="NCBI Taxonomy" id="2285"/>
    <lineage>
        <taxon>Archaea</taxon>
        <taxon>Thermoproteota</taxon>
        <taxon>Thermoprotei</taxon>
        <taxon>Sulfolobales</taxon>
        <taxon>Sulfolobaceae</taxon>
        <taxon>Sulfolobus</taxon>
    </lineage>
</organism>
<evidence type="ECO:0000313" key="1">
    <source>
        <dbReference type="EMBL" id="ALU30157.1"/>
    </source>
</evidence>
<dbReference type="OMA" id="WRTNCIG"/>
<dbReference type="AlphaFoldDB" id="A0A0U3FU74"/>
<dbReference type="OrthoDB" id="39177at2157"/>
<accession>A0A0U3FU74</accession>
<protein>
    <submittedName>
        <fullName evidence="2">Uncharacterized protein</fullName>
    </submittedName>
</protein>
<sequence length="66" mass="7933">MDSRVIIKILEDRERYRKSKMSEADLKRLAELAKENMELMKRLECWKVVGDVIYYRSGCLGNFFQE</sequence>
<dbReference type="EMBL" id="CP013694">
    <property type="protein sequence ID" value="ALU30157.1"/>
    <property type="molecule type" value="Genomic_DNA"/>
</dbReference>